<dbReference type="Pfam" id="PF25795">
    <property type="entry name" value="TPR_XPO7"/>
    <property type="match status" value="1"/>
</dbReference>
<evidence type="ECO:0000256" key="2">
    <source>
        <dbReference type="ARBA" id="ARBA00004496"/>
    </source>
</evidence>
<evidence type="ECO:0000256" key="4">
    <source>
        <dbReference type="ARBA" id="ARBA00022448"/>
    </source>
</evidence>
<dbReference type="GO" id="GO:0031267">
    <property type="term" value="F:small GTPase binding"/>
    <property type="evidence" value="ECO:0007669"/>
    <property type="project" value="InterPro"/>
</dbReference>
<keyword evidence="4" id="KW-0813">Transport</keyword>
<dbReference type="RefSeq" id="XP_013913901.1">
    <property type="nucleotide sequence ID" value="XM_014058426.1"/>
</dbReference>
<evidence type="ECO:0000256" key="7">
    <source>
        <dbReference type="ARBA" id="ARBA00023242"/>
    </source>
</evidence>
<keyword evidence="5" id="KW-0963">Cytoplasm</keyword>
<dbReference type="InterPro" id="IPR016024">
    <property type="entry name" value="ARM-type_fold"/>
</dbReference>
<comment type="subcellular location">
    <subcellularLocation>
        <location evidence="2">Cytoplasm</location>
    </subcellularLocation>
    <subcellularLocation>
        <location evidence="1">Nucleus</location>
    </subcellularLocation>
</comment>
<dbReference type="InterPro" id="IPR011989">
    <property type="entry name" value="ARM-like"/>
</dbReference>
<dbReference type="GO" id="GO:0005643">
    <property type="term" value="C:nuclear pore"/>
    <property type="evidence" value="ECO:0007669"/>
    <property type="project" value="TreeGrafter"/>
</dbReference>
<evidence type="ECO:0000256" key="3">
    <source>
        <dbReference type="ARBA" id="ARBA00009466"/>
    </source>
</evidence>
<dbReference type="AlphaFoldDB" id="A0A6I9XIM8"/>
<dbReference type="CTD" id="23039"/>
<evidence type="ECO:0000313" key="10">
    <source>
        <dbReference type="RefSeq" id="XP_013913901.1"/>
    </source>
</evidence>
<gene>
    <name evidence="10" type="primary">XPO7</name>
</gene>
<keyword evidence="6" id="KW-0653">Protein transport</keyword>
<dbReference type="PANTHER" id="PTHR12596:SF11">
    <property type="entry name" value="EXPORTIN-7"/>
    <property type="match status" value="1"/>
</dbReference>
<sequence length="921" mass="104890">MMLYSRMAEPPNLNLILFGFFQSLAQLENLCKQLYETTDTTTRLQAEKALVEFTNSPDCLNKCQLLLERGSSSYSQLLAATCLTKLVSRTSNPLPLEQRIDIRNYVLNYLATRPKLATFVTQALIQLYARITKLGWFDCQKDEYVFRNVITDVTRFLQDSVEHCIIGVTILSQLTNEINQADTTHPLTKHRKIASSFRDSSLFDIFTLSCNLLKQASGKNLNLNDESQHGLLMQLLKLTHNCLNFDFIGTSTDESSDDLCTVQIPTSWRSGLVQQQLDQLSTIGRCEYEKTCALLVQLFDQSAQSYQELLQSATAIPMDVAVQEGRLTWLVYIIGAVIGGRVSFASTDEQDAMDGELVCRVLQLMNLTDSRLAQAGNEKLELAMLSFFEQFRKIYIGDQVQKSSKLYRRLSEVLGLNDETMVLSVFIGKIITNLKYWGRCEPITSKTLQLLNDLSIGYSSVRKLVKLSAVQFMLNNHTSEHFSFLGINNQSNLSDMRCRTTFYTALGRLLMVDLGEDEDQYEQFMLPLTAAFETVAQMFSTNTFNEPEAKRTLVGLVRDLRGIAFAFNAKTSFMMLFEWIYPAYMPILQRAVELWYHDPACTTPVLKLMAELVHNRSQRLQFDVSSPNGILLFRETSKMITTYGNRILTLGEVPKDQVYALKLKGVSICFSMLKAALSGSYVNFGVFRLYGDDALDNALQTFIKLLLSIPHSDLLDYPKLSQSYYSLLEVLTQDHMNFIASLEPHVIMYILSSISEGLTALDTMVCTGCCSCLDHIVTYLFKQLSRSTKKRPAPLTQESDRFLHIMQQHPEMIQQMLSTVLNIIIFEDCRNQWSMSRPLLGLILLNEKYFSDLRNSIVNSQPPEKQQAMHLCFENLMEGIERNLLTKNRDRFTQNLSAFRREVNDSMKNSTYGVNSNDMMS</sequence>
<dbReference type="FunFam" id="1.25.10.10:FF:000059">
    <property type="entry name" value="exportin-7 isoform X2"/>
    <property type="match status" value="1"/>
</dbReference>
<dbReference type="GeneID" id="106542633"/>
<evidence type="ECO:0000256" key="6">
    <source>
        <dbReference type="ARBA" id="ARBA00022927"/>
    </source>
</evidence>
<dbReference type="SMART" id="SM00913">
    <property type="entry name" value="IBN_N"/>
    <property type="match status" value="1"/>
</dbReference>
<accession>A0A6I9XIM8</accession>
<dbReference type="GO" id="GO:0005737">
    <property type="term" value="C:cytoplasm"/>
    <property type="evidence" value="ECO:0007669"/>
    <property type="project" value="UniProtKB-SubCell"/>
</dbReference>
<evidence type="ECO:0000256" key="5">
    <source>
        <dbReference type="ARBA" id="ARBA00022490"/>
    </source>
</evidence>
<dbReference type="OrthoDB" id="244158at2759"/>
<reference evidence="10" key="1">
    <citation type="submission" date="2025-08" db="UniProtKB">
        <authorList>
            <consortium name="RefSeq"/>
        </authorList>
    </citation>
    <scope>IDENTIFICATION</scope>
    <source>
        <tissue evidence="10">Skeletal muscle</tissue>
    </source>
</reference>
<dbReference type="SUPFAM" id="SSF48371">
    <property type="entry name" value="ARM repeat"/>
    <property type="match status" value="1"/>
</dbReference>
<dbReference type="GO" id="GO:0006611">
    <property type="term" value="P:protein export from nucleus"/>
    <property type="evidence" value="ECO:0007669"/>
    <property type="project" value="TreeGrafter"/>
</dbReference>
<dbReference type="GO" id="GO:0005049">
    <property type="term" value="F:nuclear export signal receptor activity"/>
    <property type="evidence" value="ECO:0007669"/>
    <property type="project" value="InterPro"/>
</dbReference>
<dbReference type="PANTHER" id="PTHR12596">
    <property type="entry name" value="EXPORTIN 4,7-RELATED"/>
    <property type="match status" value="1"/>
</dbReference>
<organism evidence="9 10">
    <name type="scientific">Thamnophis sirtalis</name>
    <dbReference type="NCBI Taxonomy" id="35019"/>
    <lineage>
        <taxon>Eukaryota</taxon>
        <taxon>Metazoa</taxon>
        <taxon>Chordata</taxon>
        <taxon>Craniata</taxon>
        <taxon>Vertebrata</taxon>
        <taxon>Euteleostomi</taxon>
        <taxon>Lepidosauria</taxon>
        <taxon>Squamata</taxon>
        <taxon>Bifurcata</taxon>
        <taxon>Unidentata</taxon>
        <taxon>Episquamata</taxon>
        <taxon>Toxicofera</taxon>
        <taxon>Serpentes</taxon>
        <taxon>Colubroidea</taxon>
        <taxon>Colubridae</taxon>
        <taxon>Natricinae</taxon>
        <taxon>Thamnophis</taxon>
    </lineage>
</organism>
<dbReference type="PROSITE" id="PS50166">
    <property type="entry name" value="IMPORTIN_B_NT"/>
    <property type="match status" value="1"/>
</dbReference>
<dbReference type="InterPro" id="IPR001494">
    <property type="entry name" value="Importin-beta_N"/>
</dbReference>
<dbReference type="InterPro" id="IPR044189">
    <property type="entry name" value="XPO4/7-like"/>
</dbReference>
<name>A0A6I9XIM8_9SAUR</name>
<keyword evidence="7" id="KW-0539">Nucleus</keyword>
<evidence type="ECO:0000259" key="8">
    <source>
        <dbReference type="PROSITE" id="PS50166"/>
    </source>
</evidence>
<dbReference type="Proteomes" id="UP000504617">
    <property type="component" value="Unplaced"/>
</dbReference>
<keyword evidence="9" id="KW-1185">Reference proteome</keyword>
<dbReference type="Gene3D" id="1.25.10.10">
    <property type="entry name" value="Leucine-rich Repeat Variant"/>
    <property type="match status" value="2"/>
</dbReference>
<dbReference type="InterPro" id="IPR057947">
    <property type="entry name" value="TPR_XPO7/RBP17"/>
</dbReference>
<feature type="domain" description="Importin N-terminal" evidence="8">
    <location>
        <begin position="46"/>
        <end position="112"/>
    </location>
</feature>
<evidence type="ECO:0000256" key="1">
    <source>
        <dbReference type="ARBA" id="ARBA00004123"/>
    </source>
</evidence>
<proteinExistence type="inferred from homology"/>
<dbReference type="Pfam" id="PF03810">
    <property type="entry name" value="IBN_N"/>
    <property type="match status" value="1"/>
</dbReference>
<evidence type="ECO:0000313" key="9">
    <source>
        <dbReference type="Proteomes" id="UP000504617"/>
    </source>
</evidence>
<comment type="similarity">
    <text evidence="3">Belongs to the exportin family.</text>
</comment>
<protein>
    <submittedName>
        <fullName evidence="10">Exportin-7 isoform X2</fullName>
    </submittedName>
</protein>